<dbReference type="Pfam" id="PF00570">
    <property type="entry name" value="HRDC"/>
    <property type="match status" value="1"/>
</dbReference>
<dbReference type="GO" id="GO:0000166">
    <property type="term" value="F:nucleotide binding"/>
    <property type="evidence" value="ECO:0007669"/>
    <property type="project" value="InterPro"/>
</dbReference>
<evidence type="ECO:0000259" key="7">
    <source>
        <dbReference type="PROSITE" id="PS50967"/>
    </source>
</evidence>
<evidence type="ECO:0000256" key="1">
    <source>
        <dbReference type="ARBA" id="ARBA00022490"/>
    </source>
</evidence>
<dbReference type="RefSeq" id="WP_144258267.1">
    <property type="nucleotide sequence ID" value="NZ_CP041636.1"/>
</dbReference>
<evidence type="ECO:0000256" key="5">
    <source>
        <dbReference type="ARBA" id="ARBA00022839"/>
    </source>
</evidence>
<gene>
    <name evidence="6 8" type="primary">rnd</name>
    <name evidence="8" type="ORF">FNB15_19205</name>
</gene>
<keyword evidence="5 6" id="KW-0269">Exonuclease</keyword>
<dbReference type="SUPFAM" id="SSF53098">
    <property type="entry name" value="Ribonuclease H-like"/>
    <property type="match status" value="1"/>
</dbReference>
<keyword evidence="4 6" id="KW-0378">Hydrolase</keyword>
<dbReference type="GO" id="GO:0005737">
    <property type="term" value="C:cytoplasm"/>
    <property type="evidence" value="ECO:0007669"/>
    <property type="project" value="UniProtKB-SubCell"/>
</dbReference>
<evidence type="ECO:0000313" key="9">
    <source>
        <dbReference type="Proteomes" id="UP000317496"/>
    </source>
</evidence>
<dbReference type="PANTHER" id="PTHR47649:SF1">
    <property type="entry name" value="RIBONUCLEASE D"/>
    <property type="match status" value="1"/>
</dbReference>
<dbReference type="SUPFAM" id="SSF47819">
    <property type="entry name" value="HRDC-like"/>
    <property type="match status" value="2"/>
</dbReference>
<dbReference type="GO" id="GO:0003676">
    <property type="term" value="F:nucleic acid binding"/>
    <property type="evidence" value="ECO:0007669"/>
    <property type="project" value="InterPro"/>
</dbReference>
<keyword evidence="3 6" id="KW-0540">Nuclease</keyword>
<dbReference type="HAMAP" id="MF_01899">
    <property type="entry name" value="RNase_D"/>
    <property type="match status" value="1"/>
</dbReference>
<accession>A0A516H6D3</accession>
<protein>
    <recommendedName>
        <fullName evidence="6">Ribonuclease D</fullName>
        <shortName evidence="6">RNase D</shortName>
        <ecNumber evidence="6">3.1.13.5</ecNumber>
    </recommendedName>
</protein>
<dbReference type="GO" id="GO:0033890">
    <property type="term" value="F:ribonuclease D activity"/>
    <property type="evidence" value="ECO:0007669"/>
    <property type="project" value="UniProtKB-UniRule"/>
</dbReference>
<dbReference type="InterPro" id="IPR051086">
    <property type="entry name" value="RNase_D-like"/>
</dbReference>
<dbReference type="CDD" id="cd06142">
    <property type="entry name" value="RNaseD_exo"/>
    <property type="match status" value="1"/>
</dbReference>
<dbReference type="EMBL" id="CP041636">
    <property type="protein sequence ID" value="QDO99271.1"/>
    <property type="molecule type" value="Genomic_DNA"/>
</dbReference>
<dbReference type="Proteomes" id="UP000317496">
    <property type="component" value="Chromosome"/>
</dbReference>
<dbReference type="InterPro" id="IPR002121">
    <property type="entry name" value="HRDC_dom"/>
</dbReference>
<keyword evidence="2 6" id="KW-0819">tRNA processing</keyword>
<dbReference type="AlphaFoldDB" id="A0A516H6D3"/>
<dbReference type="GO" id="GO:0042780">
    <property type="term" value="P:tRNA 3'-end processing"/>
    <property type="evidence" value="ECO:0007669"/>
    <property type="project" value="UniProtKB-UniRule"/>
</dbReference>
<dbReference type="PANTHER" id="PTHR47649">
    <property type="entry name" value="RIBONUCLEASE D"/>
    <property type="match status" value="1"/>
</dbReference>
<keyword evidence="9" id="KW-1185">Reference proteome</keyword>
<dbReference type="Gene3D" id="3.30.420.10">
    <property type="entry name" value="Ribonuclease H-like superfamily/Ribonuclease H"/>
    <property type="match status" value="1"/>
</dbReference>
<evidence type="ECO:0000313" key="8">
    <source>
        <dbReference type="EMBL" id="QDO99271.1"/>
    </source>
</evidence>
<comment type="cofactor">
    <cofactor evidence="6">
        <name>a divalent metal cation</name>
        <dbReference type="ChEBI" id="CHEBI:60240"/>
    </cofactor>
</comment>
<evidence type="ECO:0000256" key="6">
    <source>
        <dbReference type="HAMAP-Rule" id="MF_01899"/>
    </source>
</evidence>
<dbReference type="OrthoDB" id="9800549at2"/>
<dbReference type="SMART" id="SM00341">
    <property type="entry name" value="HRDC"/>
    <property type="match status" value="1"/>
</dbReference>
<dbReference type="KEGG" id="fer:FNB15_19205"/>
<dbReference type="InterPro" id="IPR012337">
    <property type="entry name" value="RNaseH-like_sf"/>
</dbReference>
<dbReference type="SMART" id="SM00474">
    <property type="entry name" value="35EXOc"/>
    <property type="match status" value="1"/>
</dbReference>
<dbReference type="InterPro" id="IPR036397">
    <property type="entry name" value="RNaseH_sf"/>
</dbReference>
<dbReference type="GO" id="GO:0008408">
    <property type="term" value="F:3'-5' exonuclease activity"/>
    <property type="evidence" value="ECO:0007669"/>
    <property type="project" value="InterPro"/>
</dbReference>
<comment type="subcellular location">
    <subcellularLocation>
        <location evidence="6">Cytoplasm</location>
    </subcellularLocation>
</comment>
<dbReference type="Gene3D" id="1.10.150.80">
    <property type="entry name" value="HRDC domain"/>
    <property type="match status" value="1"/>
</dbReference>
<reference evidence="8 9" key="1">
    <citation type="submission" date="2019-07" db="EMBL/GenBank/DDBJ databases">
        <title>Genome sequencing for Ferrovibrio sp. K5.</title>
        <authorList>
            <person name="Park S.-J."/>
        </authorList>
    </citation>
    <scope>NUCLEOTIDE SEQUENCE [LARGE SCALE GENOMIC DNA]</scope>
    <source>
        <strain evidence="8 9">K5</strain>
    </source>
</reference>
<feature type="domain" description="HRDC" evidence="7">
    <location>
        <begin position="212"/>
        <end position="293"/>
    </location>
</feature>
<comment type="catalytic activity">
    <reaction evidence="6">
        <text>Exonucleolytic cleavage that removes extra residues from the 3'-terminus of tRNA to produce 5'-mononucleotides.</text>
        <dbReference type="EC" id="3.1.13.5"/>
    </reaction>
</comment>
<comment type="similarity">
    <text evidence="6">Belongs to the RNase D family.</text>
</comment>
<dbReference type="Pfam" id="PF01612">
    <property type="entry name" value="DNA_pol_A_exo1"/>
    <property type="match status" value="1"/>
</dbReference>
<dbReference type="InterPro" id="IPR002562">
    <property type="entry name" value="3'-5'_exonuclease_dom"/>
</dbReference>
<dbReference type="InterPro" id="IPR010997">
    <property type="entry name" value="HRDC-like_sf"/>
</dbReference>
<organism evidence="8 9">
    <name type="scientific">Ferrovibrio terrae</name>
    <dbReference type="NCBI Taxonomy" id="2594003"/>
    <lineage>
        <taxon>Bacteria</taxon>
        <taxon>Pseudomonadati</taxon>
        <taxon>Pseudomonadota</taxon>
        <taxon>Alphaproteobacteria</taxon>
        <taxon>Rhodospirillales</taxon>
        <taxon>Rhodospirillaceae</taxon>
        <taxon>Ferrovibrio</taxon>
    </lineage>
</organism>
<evidence type="ECO:0000256" key="2">
    <source>
        <dbReference type="ARBA" id="ARBA00022694"/>
    </source>
</evidence>
<sequence length="388" mass="43686">MRDDPTPITTTEELARFCAPLATVDYVTVDTEFMRETTYWPKVCLIQIAGPDEARVIDPLAEGLSLEPLLELLRNKAVLKVFHAARQDLEIFYKLMGEVPAPLFDSQVAAMVCGFGDQVSYEQLVSKLAGAQVDKSSRFTDWARRPLTEKQVRYALGDVTYLRKIYEKLNAKLVKTGRADWLREEMALLADPETYETPPDNAWRRLKPRTAKGEYLAVLQAAAAWREVEARHRDIPRQRIVRDETLMEIASHPPKSADDLERMRGLSKGFAEGKMGQGLLAAISAKLASPKDTWPVLEREPDLPRGIGPLVELLKVLLKLKCDDHDVAQKLLANSSDLDRIAADDNANVPAMQGWRREMFGEDALRLKRGEIALAVQGMRIKLVDLKK</sequence>
<proteinExistence type="inferred from homology"/>
<evidence type="ECO:0000256" key="4">
    <source>
        <dbReference type="ARBA" id="ARBA00022801"/>
    </source>
</evidence>
<name>A0A516H6D3_9PROT</name>
<evidence type="ECO:0000256" key="3">
    <source>
        <dbReference type="ARBA" id="ARBA00022722"/>
    </source>
</evidence>
<comment type="function">
    <text evidence="6">Exonuclease involved in the 3' processing of various precursor tRNAs. Initiates hydrolysis at the 3'-terminus of an RNA molecule and releases 5'-mononucleotides.</text>
</comment>
<dbReference type="EC" id="3.1.13.5" evidence="6"/>
<dbReference type="InterPro" id="IPR044876">
    <property type="entry name" value="HRDC_dom_sf"/>
</dbReference>
<dbReference type="NCBIfam" id="TIGR01388">
    <property type="entry name" value="rnd"/>
    <property type="match status" value="1"/>
</dbReference>
<dbReference type="InterPro" id="IPR006292">
    <property type="entry name" value="RNase_D"/>
</dbReference>
<keyword evidence="1 6" id="KW-0963">Cytoplasm</keyword>
<dbReference type="PROSITE" id="PS50967">
    <property type="entry name" value="HRDC"/>
    <property type="match status" value="1"/>
</dbReference>